<name>A0A4Y8Q2Q7_9BACL</name>
<feature type="transmembrane region" description="Helical" evidence="1">
    <location>
        <begin position="76"/>
        <end position="97"/>
    </location>
</feature>
<dbReference type="OrthoDB" id="2926024at2"/>
<dbReference type="Proteomes" id="UP000298246">
    <property type="component" value="Unassembled WGS sequence"/>
</dbReference>
<comment type="caution">
    <text evidence="3">The sequence shown here is derived from an EMBL/GenBank/DDBJ whole genome shotgun (WGS) entry which is preliminary data.</text>
</comment>
<evidence type="ECO:0000259" key="2">
    <source>
        <dbReference type="Pfam" id="PF09835"/>
    </source>
</evidence>
<keyword evidence="1" id="KW-1133">Transmembrane helix</keyword>
<sequence>MQRAQKVKANKIRFDWKSTKRWFRYKYLMLLRAKGGPSKVARGFSIGLAVEMFTLPTAGLAALLILPLVYLMRANLAGALIGFLFGKLIYIPLAFLNKQVGEILVPKPVKYYLIHISPHLPHLLVKFIRSSLDLLVGGMVVGAVLGLIMYFPVVLLLQYHANRRKEKRRLRKEQLLILDKAK</sequence>
<evidence type="ECO:0000256" key="1">
    <source>
        <dbReference type="SAM" id="Phobius"/>
    </source>
</evidence>
<dbReference type="PANTHER" id="PTHR40547:SF1">
    <property type="entry name" value="SLL0298 PROTEIN"/>
    <property type="match status" value="1"/>
</dbReference>
<keyword evidence="4" id="KW-1185">Reference proteome</keyword>
<evidence type="ECO:0000313" key="4">
    <source>
        <dbReference type="Proteomes" id="UP000298246"/>
    </source>
</evidence>
<evidence type="ECO:0000313" key="3">
    <source>
        <dbReference type="EMBL" id="TFE87757.1"/>
    </source>
</evidence>
<protein>
    <recommendedName>
        <fullName evidence="2">DUF2062 domain-containing protein</fullName>
    </recommendedName>
</protein>
<gene>
    <name evidence="3" type="ORF">B5M42_11145</name>
</gene>
<keyword evidence="1" id="KW-0812">Transmembrane</keyword>
<feature type="transmembrane region" description="Helical" evidence="1">
    <location>
        <begin position="48"/>
        <end position="70"/>
    </location>
</feature>
<dbReference type="PANTHER" id="PTHR40547">
    <property type="entry name" value="SLL0298 PROTEIN"/>
    <property type="match status" value="1"/>
</dbReference>
<feature type="domain" description="DUF2062" evidence="2">
    <location>
        <begin position="20"/>
        <end position="165"/>
    </location>
</feature>
<feature type="transmembrane region" description="Helical" evidence="1">
    <location>
        <begin position="134"/>
        <end position="159"/>
    </location>
</feature>
<proteinExistence type="predicted"/>
<dbReference type="RefSeq" id="WP_134752752.1">
    <property type="nucleotide sequence ID" value="NZ_MYFO02000012.1"/>
</dbReference>
<reference evidence="3 4" key="1">
    <citation type="submission" date="2017-03" db="EMBL/GenBank/DDBJ databases">
        <title>Isolation of Levoglucosan Utilizing Bacteria.</title>
        <authorList>
            <person name="Arya A.S."/>
        </authorList>
    </citation>
    <scope>NUCLEOTIDE SEQUENCE [LARGE SCALE GENOMIC DNA]</scope>
    <source>
        <strain evidence="3 4">MEC069</strain>
    </source>
</reference>
<dbReference type="EMBL" id="MYFO01000012">
    <property type="protein sequence ID" value="TFE87757.1"/>
    <property type="molecule type" value="Genomic_DNA"/>
</dbReference>
<dbReference type="AlphaFoldDB" id="A0A4Y8Q2Q7"/>
<accession>A0A4Y8Q2Q7</accession>
<dbReference type="InterPro" id="IPR018639">
    <property type="entry name" value="DUF2062"/>
</dbReference>
<organism evidence="3 4">
    <name type="scientific">Paenibacillus athensensis</name>
    <dbReference type="NCBI Taxonomy" id="1967502"/>
    <lineage>
        <taxon>Bacteria</taxon>
        <taxon>Bacillati</taxon>
        <taxon>Bacillota</taxon>
        <taxon>Bacilli</taxon>
        <taxon>Bacillales</taxon>
        <taxon>Paenibacillaceae</taxon>
        <taxon>Paenibacillus</taxon>
    </lineage>
</organism>
<dbReference type="Pfam" id="PF09835">
    <property type="entry name" value="DUF2062"/>
    <property type="match status" value="1"/>
</dbReference>
<keyword evidence="1" id="KW-0472">Membrane</keyword>